<proteinExistence type="predicted"/>
<organism evidence="1 2">
    <name type="scientific">Nocardioides currus</name>
    <dbReference type="NCBI Taxonomy" id="2133958"/>
    <lineage>
        <taxon>Bacteria</taxon>
        <taxon>Bacillati</taxon>
        <taxon>Actinomycetota</taxon>
        <taxon>Actinomycetes</taxon>
        <taxon>Propionibacteriales</taxon>
        <taxon>Nocardioidaceae</taxon>
        <taxon>Nocardioides</taxon>
    </lineage>
</organism>
<protein>
    <submittedName>
        <fullName evidence="1">Uncharacterized protein</fullName>
    </submittedName>
</protein>
<keyword evidence="2" id="KW-1185">Reference proteome</keyword>
<dbReference type="Proteomes" id="UP000244867">
    <property type="component" value="Unassembled WGS sequence"/>
</dbReference>
<comment type="caution">
    <text evidence="1">The sequence shown here is derived from an EMBL/GenBank/DDBJ whole genome shotgun (WGS) entry which is preliminary data.</text>
</comment>
<name>A0A2R7YVW3_9ACTN</name>
<evidence type="ECO:0000313" key="1">
    <source>
        <dbReference type="EMBL" id="PUA80502.1"/>
    </source>
</evidence>
<dbReference type="EMBL" id="PYXZ01000006">
    <property type="protein sequence ID" value="PUA80502.1"/>
    <property type="molecule type" value="Genomic_DNA"/>
</dbReference>
<accession>A0A2R7YVW3</accession>
<reference evidence="1 2" key="1">
    <citation type="submission" date="2018-03" db="EMBL/GenBank/DDBJ databases">
        <authorList>
            <person name="Keele B.F."/>
        </authorList>
    </citation>
    <scope>NUCLEOTIDE SEQUENCE [LARGE SCALE GENOMIC DNA]</scope>
    <source>
        <strain evidence="1 2">IB-3</strain>
    </source>
</reference>
<gene>
    <name evidence="1" type="ORF">C7S10_15180</name>
</gene>
<evidence type="ECO:0000313" key="2">
    <source>
        <dbReference type="Proteomes" id="UP000244867"/>
    </source>
</evidence>
<sequence>MPLAGTRDAFYLGGDPVTRLPWELVETATWDRDEEVFRIGLVAAWGEEKVVHAVPLAEPGRLLELVRERVTASIVLQRHVPVAGRRGVRVIGRRPPRGTGEIAWFFEYDEGVDPDDPDVREASEAALAAARADVGL</sequence>
<dbReference type="OrthoDB" id="5144898at2"/>
<dbReference type="AlphaFoldDB" id="A0A2R7YVW3"/>